<evidence type="ECO:0000313" key="13">
    <source>
        <dbReference type="Proteomes" id="UP000324497"/>
    </source>
</evidence>
<dbReference type="GO" id="GO:0004476">
    <property type="term" value="F:mannose-6-phosphate isomerase activity"/>
    <property type="evidence" value="ECO:0007669"/>
    <property type="project" value="UniProtKB-UniRule"/>
</dbReference>
<evidence type="ECO:0000259" key="11">
    <source>
        <dbReference type="Pfam" id="PF21621"/>
    </source>
</evidence>
<dbReference type="PIRSF" id="PIRSF036894">
    <property type="entry name" value="PMI_Firm_short"/>
    <property type="match status" value="1"/>
</dbReference>
<reference evidence="12 13" key="1">
    <citation type="submission" date="2016-11" db="EMBL/GenBank/DDBJ databases">
        <title>Interaction between Lactobacillus species and yeast in water kefir.</title>
        <authorList>
            <person name="Behr J."/>
            <person name="Xu D."/>
            <person name="Vogel R.F."/>
        </authorList>
    </citation>
    <scope>NUCLEOTIDE SEQUENCE [LARGE SCALE GENOMIC DNA]</scope>
    <source>
        <strain evidence="12 13">TMW 1.1827</strain>
    </source>
</reference>
<accession>A0A3Q8CC00</accession>
<keyword evidence="13" id="KW-1185">Reference proteome</keyword>
<dbReference type="EC" id="5.3.1.8" evidence="3 7"/>
<dbReference type="InterPro" id="IPR001250">
    <property type="entry name" value="Man6P_Isoase-1"/>
</dbReference>
<evidence type="ECO:0000256" key="9">
    <source>
        <dbReference type="PIRSR" id="PIRSR036894-2"/>
    </source>
</evidence>
<dbReference type="KEGG" id="lng:BSQ50_04910"/>
<dbReference type="EMBL" id="CP018180">
    <property type="protein sequence ID" value="AUJ31957.1"/>
    <property type="molecule type" value="Genomic_DNA"/>
</dbReference>
<evidence type="ECO:0000256" key="8">
    <source>
        <dbReference type="PIRSR" id="PIRSR036894-1"/>
    </source>
</evidence>
<protein>
    <recommendedName>
        <fullName evidence="3 7">Mannose-6-phosphate isomerase</fullName>
        <ecNumber evidence="3 7">5.3.1.8</ecNumber>
    </recommendedName>
</protein>
<dbReference type="GO" id="GO:0005975">
    <property type="term" value="P:carbohydrate metabolic process"/>
    <property type="evidence" value="ECO:0007669"/>
    <property type="project" value="UniProtKB-UniRule"/>
</dbReference>
<dbReference type="Pfam" id="PF20511">
    <property type="entry name" value="PMI_typeI_cat"/>
    <property type="match status" value="1"/>
</dbReference>
<dbReference type="InterPro" id="IPR011051">
    <property type="entry name" value="RmlC_Cupin_sf"/>
</dbReference>
<dbReference type="RefSeq" id="WP_148126594.1">
    <property type="nucleotide sequence ID" value="NZ_CP018180.1"/>
</dbReference>
<dbReference type="InterPro" id="IPR014710">
    <property type="entry name" value="RmlC-like_jellyroll"/>
</dbReference>
<feature type="domain" description="Mannose-6-phosphate isomerase cupin" evidence="11">
    <location>
        <begin position="245"/>
        <end position="318"/>
    </location>
</feature>
<comment type="catalytic activity">
    <reaction evidence="1 7">
        <text>D-mannose 6-phosphate = D-fructose 6-phosphate</text>
        <dbReference type="Rhea" id="RHEA:12356"/>
        <dbReference type="ChEBI" id="CHEBI:58735"/>
        <dbReference type="ChEBI" id="CHEBI:61527"/>
        <dbReference type="EC" id="5.3.1.8"/>
    </reaction>
</comment>
<name>A0A3Q8CC00_9LACO</name>
<sequence>MSEPLFLKPVFHEKLWGGRLLEKDFGYQLPAGKIGECWSISGHPHGTNVIENGQYQGQLLSKVYENHPELFGNPVSKVFPLLVKFLDAEASLSVQVHPDNAYAAEHEGELGKTECWYVLHAEPGAYLIYGHHAKTQAELRQMIEAGDWEHLLRKKYVKTGDFVYVPSGTIHALNKGIEVIETQQSSDTTYRLYDYDRVEEKTGKKRELHLQQSIDVTDVPFKEPVLNIRTKKIGSATITTLVKPPISPYFSVYKWDVQDELTMKRGDKSYILASVIAGSGRLEVDGKVYDIKKGTNFILPNDVTEWRLVGKLSLVVSNPE</sequence>
<evidence type="ECO:0000256" key="3">
    <source>
        <dbReference type="ARBA" id="ARBA00011956"/>
    </source>
</evidence>
<keyword evidence="4 7" id="KW-0479">Metal-binding</keyword>
<dbReference type="Gene3D" id="2.60.120.10">
    <property type="entry name" value="Jelly Rolls"/>
    <property type="match status" value="2"/>
</dbReference>
<comment type="cofactor">
    <cofactor evidence="8">
        <name>Zn(2+)</name>
        <dbReference type="ChEBI" id="CHEBI:29105"/>
    </cofactor>
    <text evidence="8">Binds 1 zinc ion per subunit.</text>
</comment>
<dbReference type="PANTHER" id="PTHR42742:SF3">
    <property type="entry name" value="FRUCTOKINASE"/>
    <property type="match status" value="1"/>
</dbReference>
<evidence type="ECO:0000256" key="1">
    <source>
        <dbReference type="ARBA" id="ARBA00000757"/>
    </source>
</evidence>
<dbReference type="Proteomes" id="UP000324497">
    <property type="component" value="Chromosome"/>
</dbReference>
<dbReference type="InterPro" id="IPR014628">
    <property type="entry name" value="Man6P_isomerase_Firm_short"/>
</dbReference>
<dbReference type="CDD" id="cd07010">
    <property type="entry name" value="cupin_PMI_type_I_N_bac"/>
    <property type="match status" value="1"/>
</dbReference>
<evidence type="ECO:0000256" key="5">
    <source>
        <dbReference type="ARBA" id="ARBA00022833"/>
    </source>
</evidence>
<dbReference type="SUPFAM" id="SSF51182">
    <property type="entry name" value="RmlC-like cupins"/>
    <property type="match status" value="1"/>
</dbReference>
<proteinExistence type="inferred from homology"/>
<gene>
    <name evidence="12" type="ORF">BSQ50_04910</name>
</gene>
<keyword evidence="5 7" id="KW-0862">Zinc</keyword>
<dbReference type="InterPro" id="IPR049071">
    <property type="entry name" value="MPI_cupin_dom"/>
</dbReference>
<feature type="binding site" evidence="8">
    <location>
        <position position="97"/>
    </location>
    <ligand>
        <name>Zn(2+)</name>
        <dbReference type="ChEBI" id="CHEBI:29105"/>
    </ligand>
</feature>
<dbReference type="PANTHER" id="PTHR42742">
    <property type="entry name" value="TRANSCRIPTIONAL REPRESSOR MPRA"/>
    <property type="match status" value="1"/>
</dbReference>
<dbReference type="AlphaFoldDB" id="A0A3Q8CC00"/>
<evidence type="ECO:0000256" key="2">
    <source>
        <dbReference type="ARBA" id="ARBA00010772"/>
    </source>
</evidence>
<dbReference type="InterPro" id="IPR046457">
    <property type="entry name" value="PMI_typeI_cat"/>
</dbReference>
<evidence type="ECO:0000256" key="4">
    <source>
        <dbReference type="ARBA" id="ARBA00022723"/>
    </source>
</evidence>
<evidence type="ECO:0000256" key="7">
    <source>
        <dbReference type="PIRNR" id="PIRNR036894"/>
    </source>
</evidence>
<comment type="similarity">
    <text evidence="2 7">Belongs to the mannose-6-phosphate isomerase type 1 family.</text>
</comment>
<dbReference type="GO" id="GO:0008270">
    <property type="term" value="F:zinc ion binding"/>
    <property type="evidence" value="ECO:0007669"/>
    <property type="project" value="UniProtKB-UniRule"/>
</dbReference>
<feature type="active site" evidence="9">
    <location>
        <position position="191"/>
    </location>
</feature>
<organism evidence="12 13">
    <name type="scientific">Liquorilactobacillus nagelii</name>
    <dbReference type="NCBI Taxonomy" id="82688"/>
    <lineage>
        <taxon>Bacteria</taxon>
        <taxon>Bacillati</taxon>
        <taxon>Bacillota</taxon>
        <taxon>Bacilli</taxon>
        <taxon>Lactobacillales</taxon>
        <taxon>Lactobacillaceae</taxon>
        <taxon>Liquorilactobacillus</taxon>
    </lineage>
</organism>
<feature type="binding site" evidence="8">
    <location>
        <position position="171"/>
    </location>
    <ligand>
        <name>Zn(2+)</name>
        <dbReference type="ChEBI" id="CHEBI:29105"/>
    </ligand>
</feature>
<keyword evidence="6 7" id="KW-0413">Isomerase</keyword>
<evidence type="ECO:0000259" key="10">
    <source>
        <dbReference type="Pfam" id="PF20511"/>
    </source>
</evidence>
<feature type="domain" description="Phosphomannose isomerase type I catalytic" evidence="10">
    <location>
        <begin position="6"/>
        <end position="117"/>
    </location>
</feature>
<dbReference type="Pfam" id="PF21621">
    <property type="entry name" value="MPI_cupin_dom"/>
    <property type="match status" value="1"/>
</dbReference>
<dbReference type="InterPro" id="IPR051804">
    <property type="entry name" value="Carb_Metab_Reg_Kinase/Isom"/>
</dbReference>
<dbReference type="NCBIfam" id="TIGR00218">
    <property type="entry name" value="manA"/>
    <property type="match status" value="1"/>
</dbReference>
<evidence type="ECO:0000256" key="6">
    <source>
        <dbReference type="ARBA" id="ARBA00023235"/>
    </source>
</evidence>
<feature type="binding site" evidence="8">
    <location>
        <position position="114"/>
    </location>
    <ligand>
        <name>Zn(2+)</name>
        <dbReference type="ChEBI" id="CHEBI:29105"/>
    </ligand>
</feature>
<evidence type="ECO:0000313" key="12">
    <source>
        <dbReference type="EMBL" id="AUJ31957.1"/>
    </source>
</evidence>